<dbReference type="PANTHER" id="PTHR13271:SF34">
    <property type="entry name" value="N-LYSINE METHYLTRANSFERASE SETD6"/>
    <property type="match status" value="1"/>
</dbReference>
<dbReference type="OrthoDB" id="295158at2759"/>
<dbReference type="GO" id="GO:0005634">
    <property type="term" value="C:nucleus"/>
    <property type="evidence" value="ECO:0007669"/>
    <property type="project" value="TreeGrafter"/>
</dbReference>
<protein>
    <recommendedName>
        <fullName evidence="3">SET domain-containing protein</fullName>
    </recommendedName>
</protein>
<dbReference type="GO" id="GO:0016279">
    <property type="term" value="F:protein-lysine N-methyltransferase activity"/>
    <property type="evidence" value="ECO:0007669"/>
    <property type="project" value="TreeGrafter"/>
</dbReference>
<dbReference type="CDD" id="cd10527">
    <property type="entry name" value="SET_LSMT"/>
    <property type="match status" value="1"/>
</dbReference>
<comment type="caution">
    <text evidence="1">The sequence shown here is derived from an EMBL/GenBank/DDBJ whole genome shotgun (WGS) entry which is preliminary data.</text>
</comment>
<reference evidence="1" key="1">
    <citation type="submission" date="2021-01" db="EMBL/GenBank/DDBJ databases">
        <authorList>
            <consortium name="Genoscope - CEA"/>
            <person name="William W."/>
        </authorList>
    </citation>
    <scope>NUCLEOTIDE SEQUENCE</scope>
</reference>
<evidence type="ECO:0008006" key="3">
    <source>
        <dbReference type="Google" id="ProtNLM"/>
    </source>
</evidence>
<evidence type="ECO:0000313" key="1">
    <source>
        <dbReference type="EMBL" id="CAD8083114.1"/>
    </source>
</evidence>
<dbReference type="InterPro" id="IPR050600">
    <property type="entry name" value="SETD3_SETD6_MTase"/>
</dbReference>
<keyword evidence="2" id="KW-1185">Reference proteome</keyword>
<dbReference type="Proteomes" id="UP000692954">
    <property type="component" value="Unassembled WGS sequence"/>
</dbReference>
<dbReference type="AlphaFoldDB" id="A0A8S1N8B5"/>
<evidence type="ECO:0000313" key="2">
    <source>
        <dbReference type="Proteomes" id="UP000692954"/>
    </source>
</evidence>
<organism evidence="1 2">
    <name type="scientific">Paramecium sonneborni</name>
    <dbReference type="NCBI Taxonomy" id="65129"/>
    <lineage>
        <taxon>Eukaryota</taxon>
        <taxon>Sar</taxon>
        <taxon>Alveolata</taxon>
        <taxon>Ciliophora</taxon>
        <taxon>Intramacronucleata</taxon>
        <taxon>Oligohymenophorea</taxon>
        <taxon>Peniculida</taxon>
        <taxon>Parameciidae</taxon>
        <taxon>Paramecium</taxon>
    </lineage>
</organism>
<proteinExistence type="predicted"/>
<dbReference type="EMBL" id="CAJJDN010000044">
    <property type="protein sequence ID" value="CAD8083114.1"/>
    <property type="molecule type" value="Genomic_DNA"/>
</dbReference>
<accession>A0A8S1N8B5</accession>
<sequence length="574" mass="69101">MNYPKRFSIGKMYQREKGIYQKDQDSTSFQKGQITEYEEDYINQGLELQNVELATFYLKNGLPYRGLKATENIPVNCPLVQVPRQLIISSKTAFESSHRAFYFKHRQFFLDHEEGEEHVIIAFLIINKRDGLRSKYFRFIEQLPKDVNMLIFWPENKLKLLQDENLILKVHKQKQEYEQTYQVFKLIMNATEEEFQWAYTNLYTRDFGHNLKYKSLIPFCEFFNHECVDVHISFLSDQNQKKKINQIQYSNNKKNKKGKKRKQIIKKKQGFYEEEELQSVQSSSDSDNSLDLDSNESDLDLFIVDQIVDWASKNNLEEETYEILRHYLLYNVLQYSEKQSKYDKKVTKRIINWKEEEDFDYFCISSQQTENFQKGAQVYFNYGRLSNRELLLRYGIALEKNKYDHVYLRINTRELLKSQVKRIFEKEYLSIKLKYTEFPFDLLKFCKAIKESENQDYYDPQIVLKIINVQSELKGLTKAIELLQQFKTEFKEDLTQSDILLKNKNLGYDEYFALVYRLEKQRILQHNIILLQLAREILLDPERLEYTSGLYESTQYQYTYRIILKKYLEQILKS</sequence>
<dbReference type="PANTHER" id="PTHR13271">
    <property type="entry name" value="UNCHARACTERIZED PUTATIVE METHYLTRANSFERASE"/>
    <property type="match status" value="1"/>
</dbReference>
<gene>
    <name evidence="1" type="ORF">PSON_ATCC_30995.1.T0440232</name>
</gene>
<name>A0A8S1N8B5_9CILI</name>